<dbReference type="EMBL" id="ML178884">
    <property type="protein sequence ID" value="TFK95461.1"/>
    <property type="molecule type" value="Genomic_DNA"/>
</dbReference>
<evidence type="ECO:0000313" key="4">
    <source>
        <dbReference type="EMBL" id="TFK95461.1"/>
    </source>
</evidence>
<organism evidence="4 5">
    <name type="scientific">Pterulicium gracile</name>
    <dbReference type="NCBI Taxonomy" id="1884261"/>
    <lineage>
        <taxon>Eukaryota</taxon>
        <taxon>Fungi</taxon>
        <taxon>Dikarya</taxon>
        <taxon>Basidiomycota</taxon>
        <taxon>Agaricomycotina</taxon>
        <taxon>Agaricomycetes</taxon>
        <taxon>Agaricomycetidae</taxon>
        <taxon>Agaricales</taxon>
        <taxon>Pleurotineae</taxon>
        <taxon>Pterulaceae</taxon>
        <taxon>Pterulicium</taxon>
    </lineage>
</organism>
<protein>
    <recommendedName>
        <fullName evidence="3">DUF6535 domain-containing protein</fullName>
    </recommendedName>
</protein>
<gene>
    <name evidence="4" type="ORF">BDV98DRAFT_642823</name>
</gene>
<reference evidence="4 5" key="1">
    <citation type="journal article" date="2019" name="Nat. Ecol. Evol.">
        <title>Megaphylogeny resolves global patterns of mushroom evolution.</title>
        <authorList>
            <person name="Varga T."/>
            <person name="Krizsan K."/>
            <person name="Foldi C."/>
            <person name="Dima B."/>
            <person name="Sanchez-Garcia M."/>
            <person name="Sanchez-Ramirez S."/>
            <person name="Szollosi G.J."/>
            <person name="Szarkandi J.G."/>
            <person name="Papp V."/>
            <person name="Albert L."/>
            <person name="Andreopoulos W."/>
            <person name="Angelini C."/>
            <person name="Antonin V."/>
            <person name="Barry K.W."/>
            <person name="Bougher N.L."/>
            <person name="Buchanan P."/>
            <person name="Buyck B."/>
            <person name="Bense V."/>
            <person name="Catcheside P."/>
            <person name="Chovatia M."/>
            <person name="Cooper J."/>
            <person name="Damon W."/>
            <person name="Desjardin D."/>
            <person name="Finy P."/>
            <person name="Geml J."/>
            <person name="Haridas S."/>
            <person name="Hughes K."/>
            <person name="Justo A."/>
            <person name="Karasinski D."/>
            <person name="Kautmanova I."/>
            <person name="Kiss B."/>
            <person name="Kocsube S."/>
            <person name="Kotiranta H."/>
            <person name="LaButti K.M."/>
            <person name="Lechner B.E."/>
            <person name="Liimatainen K."/>
            <person name="Lipzen A."/>
            <person name="Lukacs Z."/>
            <person name="Mihaltcheva S."/>
            <person name="Morgado L.N."/>
            <person name="Niskanen T."/>
            <person name="Noordeloos M.E."/>
            <person name="Ohm R.A."/>
            <person name="Ortiz-Santana B."/>
            <person name="Ovrebo C."/>
            <person name="Racz N."/>
            <person name="Riley R."/>
            <person name="Savchenko A."/>
            <person name="Shiryaev A."/>
            <person name="Soop K."/>
            <person name="Spirin V."/>
            <person name="Szebenyi C."/>
            <person name="Tomsovsky M."/>
            <person name="Tulloss R.E."/>
            <person name="Uehling J."/>
            <person name="Grigoriev I.V."/>
            <person name="Vagvolgyi C."/>
            <person name="Papp T."/>
            <person name="Martin F.M."/>
            <person name="Miettinen O."/>
            <person name="Hibbett D.S."/>
            <person name="Nagy L.G."/>
        </authorList>
    </citation>
    <scope>NUCLEOTIDE SEQUENCE [LARGE SCALE GENOMIC DNA]</scope>
    <source>
        <strain evidence="4 5">CBS 309.79</strain>
    </source>
</reference>
<dbReference type="OrthoDB" id="2973393at2759"/>
<feature type="domain" description="DUF6535" evidence="3">
    <location>
        <begin position="1"/>
        <end position="81"/>
    </location>
</feature>
<accession>A0A5C3Q0X7</accession>
<feature type="transmembrane region" description="Helical" evidence="2">
    <location>
        <begin position="137"/>
        <end position="154"/>
    </location>
</feature>
<proteinExistence type="predicted"/>
<evidence type="ECO:0000256" key="2">
    <source>
        <dbReference type="SAM" id="Phobius"/>
    </source>
</evidence>
<feature type="transmembrane region" description="Helical" evidence="2">
    <location>
        <begin position="56"/>
        <end position="82"/>
    </location>
</feature>
<evidence type="ECO:0000256" key="1">
    <source>
        <dbReference type="SAM" id="MobiDB-lite"/>
    </source>
</evidence>
<keyword evidence="2" id="KW-0812">Transmembrane</keyword>
<name>A0A5C3Q0X7_9AGAR</name>
<evidence type="ECO:0000259" key="3">
    <source>
        <dbReference type="Pfam" id="PF20153"/>
    </source>
</evidence>
<keyword evidence="5" id="KW-1185">Reference proteome</keyword>
<dbReference type="InterPro" id="IPR045338">
    <property type="entry name" value="DUF6535"/>
</dbReference>
<dbReference type="Pfam" id="PF20153">
    <property type="entry name" value="DUF6535"/>
    <property type="match status" value="1"/>
</dbReference>
<dbReference type="Proteomes" id="UP000305067">
    <property type="component" value="Unassembled WGS sequence"/>
</dbReference>
<keyword evidence="2" id="KW-1133">Transmembrane helix</keyword>
<feature type="region of interest" description="Disordered" evidence="1">
    <location>
        <begin position="220"/>
        <end position="239"/>
    </location>
</feature>
<sequence>MWFISLAFALSTALHSVLVKQWIQAYMAPTFGTPHSQSRLHHFRCMGIKEWHVPLIAGLLPILLHVSLLLFFVGLAILLFTLDHVTSAFVAIISVLAYSTYVVTNVLPVWYPQCPYKTPLSSYAYIAARAFGPILRWWIQLLLIPLQVYALYVYRSIRSRLHQIRSAFSILWDLYLSGTPIEHTTVRQQPKTFYQPGSHGHTRAFKLIIKELGRRPLSCQDLSSPLPSPSNASCTRLPQ</sequence>
<feature type="transmembrane region" description="Helical" evidence="2">
    <location>
        <begin position="89"/>
        <end position="111"/>
    </location>
</feature>
<evidence type="ECO:0000313" key="5">
    <source>
        <dbReference type="Proteomes" id="UP000305067"/>
    </source>
</evidence>
<dbReference type="AlphaFoldDB" id="A0A5C3Q0X7"/>
<feature type="compositionally biased region" description="Low complexity" evidence="1">
    <location>
        <begin position="220"/>
        <end position="233"/>
    </location>
</feature>
<keyword evidence="2" id="KW-0472">Membrane</keyword>